<keyword evidence="3" id="KW-1185">Reference proteome</keyword>
<dbReference type="EMBL" id="UYSL01019906">
    <property type="protein sequence ID" value="VDL71203.1"/>
    <property type="molecule type" value="Genomic_DNA"/>
</dbReference>
<name>A0A0N4XXB6_NIPBR</name>
<feature type="region of interest" description="Disordered" evidence="1">
    <location>
        <begin position="392"/>
        <end position="455"/>
    </location>
</feature>
<reference evidence="2 3" key="2">
    <citation type="submission" date="2018-11" db="EMBL/GenBank/DDBJ databases">
        <authorList>
            <consortium name="Pathogen Informatics"/>
        </authorList>
    </citation>
    <scope>NUCLEOTIDE SEQUENCE [LARGE SCALE GENOMIC DNA]</scope>
</reference>
<dbReference type="Proteomes" id="UP000271162">
    <property type="component" value="Unassembled WGS sequence"/>
</dbReference>
<feature type="compositionally biased region" description="Basic and acidic residues" evidence="1">
    <location>
        <begin position="418"/>
        <end position="446"/>
    </location>
</feature>
<sequence>MREVIDPPPAKGSIAVQCAATRAWKVRERVHNSPREAKRPRYEDDVDWPAAQEKRVTPSTHVGRTVKTLSYPYLSKEEEERILREANGSASTYAQSLAKLLFADTIDLYFKDQDPGKRQWVHEAVDFRFPSRDRNSQNMKWKNCSTAINKNMRSATRPPVQKPKPVVEKEKPKREVNCTYVSVEYEEDCYQRAGKDPIKYAEFMSLKLFEGSWDKFFKDQDPKMKDWLRDCVDKRYPLSDKLKRDNRWKVCAAACNRNRTKVVGQDGRVNDYPYFPKELEEECFRNSHGLPYVYAEAMSKLLFPDTRHLFFKEQDRGRRNWLHEVLDRRFPSRDKLQHVAKWKSCTTAINRARTESFPVSDGDFLEPEASAVPADVKSAAALSVPKVATAKQELPAKKKDDEAAATTSTKRHHPTHPRKAEKEHPATTAEKEQHKEEMAKKERESTRISARAKSQKGALTLFFRELRCF</sequence>
<evidence type="ECO:0000256" key="1">
    <source>
        <dbReference type="SAM" id="MobiDB-lite"/>
    </source>
</evidence>
<accession>A0A0N4XXB6</accession>
<gene>
    <name evidence="2" type="ORF">NBR_LOCUS7614</name>
</gene>
<evidence type="ECO:0000313" key="2">
    <source>
        <dbReference type="EMBL" id="VDL71203.1"/>
    </source>
</evidence>
<reference evidence="4" key="1">
    <citation type="submission" date="2017-02" db="UniProtKB">
        <authorList>
            <consortium name="WormBaseParasite"/>
        </authorList>
    </citation>
    <scope>IDENTIFICATION</scope>
</reference>
<evidence type="ECO:0000313" key="4">
    <source>
        <dbReference type="WBParaSite" id="NBR_0000761301-mRNA-1"/>
    </source>
</evidence>
<organism evidence="4">
    <name type="scientific">Nippostrongylus brasiliensis</name>
    <name type="common">Rat hookworm</name>
    <dbReference type="NCBI Taxonomy" id="27835"/>
    <lineage>
        <taxon>Eukaryota</taxon>
        <taxon>Metazoa</taxon>
        <taxon>Ecdysozoa</taxon>
        <taxon>Nematoda</taxon>
        <taxon>Chromadorea</taxon>
        <taxon>Rhabditida</taxon>
        <taxon>Rhabditina</taxon>
        <taxon>Rhabditomorpha</taxon>
        <taxon>Strongyloidea</taxon>
        <taxon>Heligmosomidae</taxon>
        <taxon>Nippostrongylus</taxon>
    </lineage>
</organism>
<proteinExistence type="predicted"/>
<evidence type="ECO:0000313" key="3">
    <source>
        <dbReference type="Proteomes" id="UP000271162"/>
    </source>
</evidence>
<dbReference type="AlphaFoldDB" id="A0A0N4XXB6"/>
<dbReference type="WBParaSite" id="NBR_0000761301-mRNA-1">
    <property type="protein sequence ID" value="NBR_0000761301-mRNA-1"/>
    <property type="gene ID" value="NBR_0000761301"/>
</dbReference>
<protein>
    <submittedName>
        <fullName evidence="4">Myb-like domain-containing protein</fullName>
    </submittedName>
</protein>